<keyword evidence="3 8" id="KW-0347">Helicase</keyword>
<dbReference type="Pfam" id="PF07717">
    <property type="entry name" value="OB_NTP_bind"/>
    <property type="match status" value="1"/>
</dbReference>
<keyword evidence="1" id="KW-0547">Nucleotide-binding</keyword>
<sequence length="1464" mass="158829">MIGHTQPRRLAARAVATRIADELGTNLGELVGYQVRFTDQVSDRTLVKLMTDGILLAEIQGDPLLQRYDTIIVDEAHERSLNIDFLLGYLSRLLPMRPDLKVIITSATIDAERFAEHFASPQGEPAPIITVSGRTYPVEIRYRPLVPDQLTAEGDHPASTTPAGSKSGGGDHGQKKSGGVKVEAEADLIGAIVDACDELMDEGEGDILVFLPGERDIRDTDQALADHLGDRYVDPKAPARKNVPARAVEVLPLYARLSAAEQQLVFAPHTRRRIVLSTNVAETSLTVPSIRYVVDPGLARISRYSTRTKVQRLPIEAISQASANQRSGRCGRVADGIAIRLYSQEDFEARPEFTEPEILRTSLASVILQMSSLGLGKIEDFPFVQPPDGRSIRSGVNSLLEIGALVDDGRGGQKLTKIGRTLARLPIDPRLGRMLLEGAKTGCATEVGVIVAALSIQDVRERPIDHQGSADELHARFIDPKSDFITYLNLWRYVRTLSRDLSGSAFRRTVKSEFLHYLRIREWQDIYAQLRQLAKPLGIHLGSLELPTPRQISHEAQEGGIQNATARACVALTASATTVDADAIHQALLVGLLSNLGSWAEKQKDYEGARGVHFTIWPGSGLAKGRFDWVMAAELVETSRLFARTVGVVKPEWIEAAGSHLLRRVYAEPFWSRRGGAAMVHEKVMLYGLTVVADRQVPLGKLGQQSFGTITARGLAREMFIHHALAEGDWSCHHKFWRHNQEVLTEIEQIASRVRNPALVPDALTLAQFYEDRIPPQVTSAAHFNRWWKDAQREDPHQLDLSIDDLLPPDFNSKDFPDYWVTGDLQLPVTYQHRPGRAADGMTIKVPLAVLPTLRPEEFEWLVPGMRADLVTETIRALPKPIRRQLVPAPQFAEKMLPLLAKVRAGEPLLAEGALGEKSKNEQSAGNSSAAANAGNAASSGNEESALEMSLARLANWAGTKVTSQGENATSAATAAEPKKAAPAEKSVEPEGAAKGTGVKPEPRFAQAFRRVVSHLVGAHISKDDWALVERKLPDYVRPRFSVVASDGRILGTGPELTVLQKQFAKDSSQAVSSVVKDALAQAMAEAKARQAGSGQQSAKGAQAGKGAKGTSGRAAKGEAPSASQNGKPAAKGSKRTDPATQLAGLPADWQTQTNLSTWPQLASSSTQIPPIIESVGPAGVKVRGYVGLAPNQPLAQNGTVRFAVAADPATRDRDQVLAVSVLAASALALSSTRISTRWSSAETVALSTAKYANGTELTNALQFAAARSLVAEWAQVVTGVPGAGSQVRSQEAFEALVAAIKPHFEDRVFEIAQAAAQALSQSHELSRDLREIRSLHLAQVAAEIKEHQQELVGPGFILRHSYSQLPHLARYLAADRGRLAAARTDLKRDERLAWELATASDLVAHAREEANALPAGLERAEALSRVKHAQELLEEFRVQLFAQTLGTAQKTSLKRIRAALSGN</sequence>
<dbReference type="InterPro" id="IPR001650">
    <property type="entry name" value="Helicase_C-like"/>
</dbReference>
<dbReference type="Gene3D" id="3.40.50.300">
    <property type="entry name" value="P-loop containing nucleotide triphosphate hydrolases"/>
    <property type="match status" value="2"/>
</dbReference>
<dbReference type="EMBL" id="CP017812">
    <property type="protein sequence ID" value="AOZ73575.1"/>
    <property type="molecule type" value="Genomic_DNA"/>
</dbReference>
<feature type="region of interest" description="Disordered" evidence="5">
    <location>
        <begin position="962"/>
        <end position="1000"/>
    </location>
</feature>
<dbReference type="InterPro" id="IPR014001">
    <property type="entry name" value="Helicase_ATP-bd"/>
</dbReference>
<feature type="compositionally biased region" description="Low complexity" evidence="5">
    <location>
        <begin position="922"/>
        <end position="941"/>
    </location>
</feature>
<evidence type="ECO:0000313" key="9">
    <source>
        <dbReference type="Proteomes" id="UP000176288"/>
    </source>
</evidence>
<dbReference type="InterPro" id="IPR010222">
    <property type="entry name" value="RNA_helicase_HrpA"/>
</dbReference>
<dbReference type="GO" id="GO:0005524">
    <property type="term" value="F:ATP binding"/>
    <property type="evidence" value="ECO:0007669"/>
    <property type="project" value="UniProtKB-KW"/>
</dbReference>
<dbReference type="InterPro" id="IPR024590">
    <property type="entry name" value="HrpA_C"/>
</dbReference>
<feature type="region of interest" description="Disordered" evidence="5">
    <location>
        <begin position="1090"/>
        <end position="1141"/>
    </location>
</feature>
<dbReference type="Pfam" id="PF11898">
    <property type="entry name" value="DUF3418"/>
    <property type="match status" value="2"/>
</dbReference>
<dbReference type="PROSITE" id="PS51192">
    <property type="entry name" value="HELICASE_ATP_BIND_1"/>
    <property type="match status" value="1"/>
</dbReference>
<evidence type="ECO:0000259" key="6">
    <source>
        <dbReference type="PROSITE" id="PS51192"/>
    </source>
</evidence>
<dbReference type="InterPro" id="IPR011709">
    <property type="entry name" value="DEAD-box_helicase_OB_fold"/>
</dbReference>
<dbReference type="SMART" id="SM00490">
    <property type="entry name" value="HELICc"/>
    <property type="match status" value="1"/>
</dbReference>
<dbReference type="Pfam" id="PF00271">
    <property type="entry name" value="Helicase_C"/>
    <property type="match status" value="1"/>
</dbReference>
<dbReference type="GO" id="GO:0003724">
    <property type="term" value="F:RNA helicase activity"/>
    <property type="evidence" value="ECO:0007669"/>
    <property type="project" value="InterPro"/>
</dbReference>
<dbReference type="InterPro" id="IPR007502">
    <property type="entry name" value="Helicase-assoc_dom"/>
</dbReference>
<evidence type="ECO:0000256" key="1">
    <source>
        <dbReference type="ARBA" id="ARBA00022741"/>
    </source>
</evidence>
<dbReference type="FunFam" id="1.20.120.1080:FF:000005">
    <property type="entry name" value="ATP-dependent helicase HrpA"/>
    <property type="match status" value="1"/>
</dbReference>
<feature type="region of interest" description="Disordered" evidence="5">
    <location>
        <begin position="914"/>
        <end position="941"/>
    </location>
</feature>
<dbReference type="Pfam" id="PF21010">
    <property type="entry name" value="HA2_C"/>
    <property type="match status" value="1"/>
</dbReference>
<dbReference type="CDD" id="cd18791">
    <property type="entry name" value="SF2_C_RHA"/>
    <property type="match status" value="1"/>
</dbReference>
<keyword evidence="2" id="KW-0378">Hydrolase</keyword>
<dbReference type="Gene3D" id="1.20.120.1080">
    <property type="match status" value="1"/>
</dbReference>
<evidence type="ECO:0000256" key="2">
    <source>
        <dbReference type="ARBA" id="ARBA00022801"/>
    </source>
</evidence>
<feature type="domain" description="Helicase ATP-binding" evidence="6">
    <location>
        <begin position="1"/>
        <end position="127"/>
    </location>
</feature>
<dbReference type="PANTHER" id="PTHR18934">
    <property type="entry name" value="ATP-DEPENDENT RNA HELICASE"/>
    <property type="match status" value="1"/>
</dbReference>
<dbReference type="InterPro" id="IPR027417">
    <property type="entry name" value="P-loop_NTPase"/>
</dbReference>
<feature type="region of interest" description="Disordered" evidence="5">
    <location>
        <begin position="148"/>
        <end position="180"/>
    </location>
</feature>
<evidence type="ECO:0000313" key="8">
    <source>
        <dbReference type="EMBL" id="AOZ73575.1"/>
    </source>
</evidence>
<gene>
    <name evidence="8" type="ORF">BK816_08720</name>
</gene>
<dbReference type="KEGG" id="avu:BK816_08720"/>
<proteinExistence type="predicted"/>
<organism evidence="8 9">
    <name type="scientific">Boudabousia tangfeifanii</name>
    <dbReference type="NCBI Taxonomy" id="1912795"/>
    <lineage>
        <taxon>Bacteria</taxon>
        <taxon>Bacillati</taxon>
        <taxon>Actinomycetota</taxon>
        <taxon>Actinomycetes</taxon>
        <taxon>Actinomycetales</taxon>
        <taxon>Actinomycetaceae</taxon>
        <taxon>Boudabousia</taxon>
    </lineage>
</organism>
<keyword evidence="9" id="KW-1185">Reference proteome</keyword>
<feature type="compositionally biased region" description="Low complexity" evidence="5">
    <location>
        <begin position="1090"/>
        <end position="1113"/>
    </location>
</feature>
<keyword evidence="4" id="KW-0067">ATP-binding</keyword>
<dbReference type="SMART" id="SM00847">
    <property type="entry name" value="HA2"/>
    <property type="match status" value="1"/>
</dbReference>
<dbReference type="PANTHER" id="PTHR18934:SF99">
    <property type="entry name" value="ATP-DEPENDENT RNA HELICASE DHX37-RELATED"/>
    <property type="match status" value="1"/>
</dbReference>
<evidence type="ECO:0000256" key="3">
    <source>
        <dbReference type="ARBA" id="ARBA00022806"/>
    </source>
</evidence>
<protein>
    <submittedName>
        <fullName evidence="8">ATP-dependent RNA helicase HrpA</fullName>
    </submittedName>
</protein>
<accession>A0A1D9MMR7</accession>
<evidence type="ECO:0000256" key="5">
    <source>
        <dbReference type="SAM" id="MobiDB-lite"/>
    </source>
</evidence>
<dbReference type="PROSITE" id="PS51194">
    <property type="entry name" value="HELICASE_CTER"/>
    <property type="match status" value="1"/>
</dbReference>
<reference evidence="8 9" key="1">
    <citation type="submission" date="2016-10" db="EMBL/GenBank/DDBJ databases">
        <title>Actinomyces aegypiusis sp. nov., isolated from the Aegypius monachus in Qinghai Tibet Plateau China.</title>
        <authorList>
            <person name="Wang Y."/>
        </authorList>
    </citation>
    <scope>NUCLEOTIDE SEQUENCE [LARGE SCALE GENOMIC DNA]</scope>
    <source>
        <strain evidence="8 9">VUL4_3</strain>
    </source>
</reference>
<dbReference type="STRING" id="1912795.BK816_08720"/>
<dbReference type="GO" id="GO:0003723">
    <property type="term" value="F:RNA binding"/>
    <property type="evidence" value="ECO:0007669"/>
    <property type="project" value="TreeGrafter"/>
</dbReference>
<feature type="domain" description="Helicase C-terminal" evidence="7">
    <location>
        <begin position="191"/>
        <end position="374"/>
    </location>
</feature>
<dbReference type="SUPFAM" id="SSF52540">
    <property type="entry name" value="P-loop containing nucleoside triphosphate hydrolases"/>
    <property type="match status" value="1"/>
</dbReference>
<dbReference type="Proteomes" id="UP000176288">
    <property type="component" value="Chromosome"/>
</dbReference>
<dbReference type="GO" id="GO:0016787">
    <property type="term" value="F:hydrolase activity"/>
    <property type="evidence" value="ECO:0007669"/>
    <property type="project" value="UniProtKB-KW"/>
</dbReference>
<dbReference type="NCBIfam" id="TIGR01967">
    <property type="entry name" value="DEAH_box_HrpA"/>
    <property type="match status" value="1"/>
</dbReference>
<evidence type="ECO:0000259" key="7">
    <source>
        <dbReference type="PROSITE" id="PS51194"/>
    </source>
</evidence>
<name>A0A1D9MMR7_9ACTO</name>
<evidence type="ECO:0000256" key="4">
    <source>
        <dbReference type="ARBA" id="ARBA00022840"/>
    </source>
</evidence>
<feature type="compositionally biased region" description="Basic and acidic residues" evidence="5">
    <location>
        <begin position="977"/>
        <end position="989"/>
    </location>
</feature>